<name>A0A834P9A4_VESPE</name>
<comment type="caution">
    <text evidence="1">The sequence shown here is derived from an EMBL/GenBank/DDBJ whole genome shotgun (WGS) entry which is preliminary data.</text>
</comment>
<protein>
    <submittedName>
        <fullName evidence="1">Uncharacterized protein</fullName>
    </submittedName>
</protein>
<sequence length="122" mass="13310">MASQTDPRVGECVRRAFALGALRSRLAELPRSRQGDWACAQRSLVIFSPSGEEVKTGEYRSPHDFTISNLAASHRQLPLNPYVVLPSGLAYLKATYQRSASFSAADVAVASASEKSRPRESK</sequence>
<dbReference type="EMBL" id="JACSDY010000003">
    <property type="protein sequence ID" value="KAF7432403.1"/>
    <property type="molecule type" value="Genomic_DNA"/>
</dbReference>
<accession>A0A834P9A4</accession>
<evidence type="ECO:0000313" key="1">
    <source>
        <dbReference type="EMBL" id="KAF7432403.1"/>
    </source>
</evidence>
<keyword evidence="2" id="KW-1185">Reference proteome</keyword>
<organism evidence="1 2">
    <name type="scientific">Vespula pensylvanica</name>
    <name type="common">Western yellow jacket</name>
    <name type="synonym">Wasp</name>
    <dbReference type="NCBI Taxonomy" id="30213"/>
    <lineage>
        <taxon>Eukaryota</taxon>
        <taxon>Metazoa</taxon>
        <taxon>Ecdysozoa</taxon>
        <taxon>Arthropoda</taxon>
        <taxon>Hexapoda</taxon>
        <taxon>Insecta</taxon>
        <taxon>Pterygota</taxon>
        <taxon>Neoptera</taxon>
        <taxon>Endopterygota</taxon>
        <taxon>Hymenoptera</taxon>
        <taxon>Apocrita</taxon>
        <taxon>Aculeata</taxon>
        <taxon>Vespoidea</taxon>
        <taxon>Vespidae</taxon>
        <taxon>Vespinae</taxon>
        <taxon>Vespula</taxon>
    </lineage>
</organism>
<gene>
    <name evidence="1" type="ORF">H0235_005327</name>
</gene>
<proteinExistence type="predicted"/>
<reference evidence="1" key="1">
    <citation type="journal article" date="2020" name="G3 (Bethesda)">
        <title>High-Quality Assemblies for Three Invasive Social Wasps from the &lt;i&gt;Vespula&lt;/i&gt; Genus.</title>
        <authorList>
            <person name="Harrop T.W.R."/>
            <person name="Guhlin J."/>
            <person name="McLaughlin G.M."/>
            <person name="Permina E."/>
            <person name="Stockwell P."/>
            <person name="Gilligan J."/>
            <person name="Le Lec M.F."/>
            <person name="Gruber M.A.M."/>
            <person name="Quinn O."/>
            <person name="Lovegrove M."/>
            <person name="Duncan E.J."/>
            <person name="Remnant E.J."/>
            <person name="Van Eeckhoven J."/>
            <person name="Graham B."/>
            <person name="Knapp R.A."/>
            <person name="Langford K.W."/>
            <person name="Kronenberg Z."/>
            <person name="Press M.O."/>
            <person name="Eacker S.M."/>
            <person name="Wilson-Rankin E.E."/>
            <person name="Purcell J."/>
            <person name="Lester P.J."/>
            <person name="Dearden P.K."/>
        </authorList>
    </citation>
    <scope>NUCLEOTIDE SEQUENCE</scope>
    <source>
        <strain evidence="1">Volc-1</strain>
    </source>
</reference>
<dbReference type="AlphaFoldDB" id="A0A834P9A4"/>
<dbReference type="Proteomes" id="UP000600918">
    <property type="component" value="Unassembled WGS sequence"/>
</dbReference>
<evidence type="ECO:0000313" key="2">
    <source>
        <dbReference type="Proteomes" id="UP000600918"/>
    </source>
</evidence>